<gene>
    <name evidence="1" type="ORF">BPS26883_00279</name>
</gene>
<proteinExistence type="predicted"/>
<sequence length="237" mass="26870">MRSLRVRALRPAIPTGTAARPLRKLAVLGMIDLYAVHEEKALDGLLTIHPSRWLYAGRHLGHSAVFDLLSREDQAVRVGNQVIRHFRQLRDAGLDSKTRHKRGYYYATPAVAKRYFEYVPQGRMLECAVRDMLSLSNPDGYAEVHTPAGFVDLLLPSAVVEVKSFIRWKHALGQVLAYSTYYPHHARVIHLYVHGDRKPRLDPQLRVCSQFDVQIKYQNLLPGDLGPMSRLGKIVAA</sequence>
<dbReference type="Proteomes" id="UP000494162">
    <property type="component" value="Unassembled WGS sequence"/>
</dbReference>
<accession>A0A6P2GYP4</accession>
<name>A0A6P2GYP4_9BURK</name>
<evidence type="ECO:0000313" key="2">
    <source>
        <dbReference type="Proteomes" id="UP000494162"/>
    </source>
</evidence>
<reference evidence="1 2" key="1">
    <citation type="submission" date="2019-09" db="EMBL/GenBank/DDBJ databases">
        <authorList>
            <person name="Depoorter E."/>
        </authorList>
    </citation>
    <scope>NUCLEOTIDE SEQUENCE [LARGE SCALE GENOMIC DNA]</scope>
    <source>
        <strain evidence="1">LMG 26883</strain>
    </source>
</reference>
<dbReference type="AlphaFoldDB" id="A0A6P2GYP4"/>
<protein>
    <submittedName>
        <fullName evidence="1">Uncharacterized protein</fullName>
    </submittedName>
</protein>
<evidence type="ECO:0000313" key="1">
    <source>
        <dbReference type="EMBL" id="VWB09693.1"/>
    </source>
</evidence>
<organism evidence="1 2">
    <name type="scientific">Burkholderia pseudomultivorans</name>
    <dbReference type="NCBI Taxonomy" id="1207504"/>
    <lineage>
        <taxon>Bacteria</taxon>
        <taxon>Pseudomonadati</taxon>
        <taxon>Pseudomonadota</taxon>
        <taxon>Betaproteobacteria</taxon>
        <taxon>Burkholderiales</taxon>
        <taxon>Burkholderiaceae</taxon>
        <taxon>Burkholderia</taxon>
        <taxon>Burkholderia cepacia complex</taxon>
    </lineage>
</organism>
<dbReference type="EMBL" id="CABVPP010000001">
    <property type="protein sequence ID" value="VWB09693.1"/>
    <property type="molecule type" value="Genomic_DNA"/>
</dbReference>